<accession>A0ABW4LWV9</accession>
<reference evidence="10" key="1">
    <citation type="journal article" date="2019" name="Int. J. Syst. Evol. Microbiol.">
        <title>The Global Catalogue of Microorganisms (GCM) 10K type strain sequencing project: providing services to taxonomists for standard genome sequencing and annotation.</title>
        <authorList>
            <consortium name="The Broad Institute Genomics Platform"/>
            <consortium name="The Broad Institute Genome Sequencing Center for Infectious Disease"/>
            <person name="Wu L."/>
            <person name="Ma J."/>
        </authorList>
    </citation>
    <scope>NUCLEOTIDE SEQUENCE [LARGE SCALE GENOMIC DNA]</scope>
    <source>
        <strain evidence="10">CCUG 49339</strain>
    </source>
</reference>
<evidence type="ECO:0000313" key="10">
    <source>
        <dbReference type="Proteomes" id="UP001597214"/>
    </source>
</evidence>
<comment type="subcellular location">
    <subcellularLocation>
        <location evidence="1 5">Cytoplasm</location>
    </subcellularLocation>
</comment>
<feature type="domain" description="RecX third three-helical" evidence="7">
    <location>
        <begin position="217"/>
        <end position="263"/>
    </location>
</feature>
<dbReference type="RefSeq" id="WP_377930923.1">
    <property type="nucleotide sequence ID" value="NZ_JBHUEM010000055.1"/>
</dbReference>
<dbReference type="Pfam" id="PF21982">
    <property type="entry name" value="RecX_HTH1"/>
    <property type="match status" value="1"/>
</dbReference>
<dbReference type="Proteomes" id="UP001597214">
    <property type="component" value="Unassembled WGS sequence"/>
</dbReference>
<dbReference type="EMBL" id="JBHUEM010000055">
    <property type="protein sequence ID" value="MFD1739685.1"/>
    <property type="molecule type" value="Genomic_DNA"/>
</dbReference>
<dbReference type="InterPro" id="IPR053924">
    <property type="entry name" value="RecX_HTH_2nd"/>
</dbReference>
<evidence type="ECO:0000256" key="4">
    <source>
        <dbReference type="ARBA" id="ARBA00022490"/>
    </source>
</evidence>
<proteinExistence type="inferred from homology"/>
<dbReference type="InterPro" id="IPR053926">
    <property type="entry name" value="RecX_HTH_1st"/>
</dbReference>
<evidence type="ECO:0000256" key="1">
    <source>
        <dbReference type="ARBA" id="ARBA00004496"/>
    </source>
</evidence>
<evidence type="ECO:0000256" key="5">
    <source>
        <dbReference type="HAMAP-Rule" id="MF_01114"/>
    </source>
</evidence>
<name>A0ABW4LWV9_9BACI</name>
<feature type="domain" description="RecX second three-helical" evidence="6">
    <location>
        <begin position="112"/>
        <end position="153"/>
    </location>
</feature>
<dbReference type="PANTHER" id="PTHR33602">
    <property type="entry name" value="REGULATORY PROTEIN RECX FAMILY PROTEIN"/>
    <property type="match status" value="1"/>
</dbReference>
<feature type="domain" description="RecX first three-helical" evidence="8">
    <location>
        <begin position="66"/>
        <end position="105"/>
    </location>
</feature>
<dbReference type="Pfam" id="PF02631">
    <property type="entry name" value="RecX_HTH2"/>
    <property type="match status" value="1"/>
</dbReference>
<dbReference type="InterPro" id="IPR053925">
    <property type="entry name" value="RecX_HTH_3rd"/>
</dbReference>
<evidence type="ECO:0000259" key="7">
    <source>
        <dbReference type="Pfam" id="PF21981"/>
    </source>
</evidence>
<evidence type="ECO:0000256" key="2">
    <source>
        <dbReference type="ARBA" id="ARBA00009695"/>
    </source>
</evidence>
<comment type="similarity">
    <text evidence="2 5">Belongs to the RecX family.</text>
</comment>
<organism evidence="9 10">
    <name type="scientific">Bacillus salitolerans</name>
    <dbReference type="NCBI Taxonomy" id="1437434"/>
    <lineage>
        <taxon>Bacteria</taxon>
        <taxon>Bacillati</taxon>
        <taxon>Bacillota</taxon>
        <taxon>Bacilli</taxon>
        <taxon>Bacillales</taxon>
        <taxon>Bacillaceae</taxon>
        <taxon>Bacillus</taxon>
    </lineage>
</organism>
<comment type="function">
    <text evidence="5">Modulates RecA activity.</text>
</comment>
<dbReference type="PANTHER" id="PTHR33602:SF1">
    <property type="entry name" value="REGULATORY PROTEIN RECX FAMILY PROTEIN"/>
    <property type="match status" value="1"/>
</dbReference>
<dbReference type="HAMAP" id="MF_01114">
    <property type="entry name" value="RecX"/>
    <property type="match status" value="1"/>
</dbReference>
<evidence type="ECO:0000259" key="6">
    <source>
        <dbReference type="Pfam" id="PF02631"/>
    </source>
</evidence>
<evidence type="ECO:0000313" key="9">
    <source>
        <dbReference type="EMBL" id="MFD1739685.1"/>
    </source>
</evidence>
<dbReference type="NCBIfam" id="NF010733">
    <property type="entry name" value="PRK14135.1"/>
    <property type="match status" value="1"/>
</dbReference>
<dbReference type="InterPro" id="IPR036388">
    <property type="entry name" value="WH-like_DNA-bd_sf"/>
</dbReference>
<comment type="caution">
    <text evidence="9">The sequence shown here is derived from an EMBL/GenBank/DDBJ whole genome shotgun (WGS) entry which is preliminary data.</text>
</comment>
<gene>
    <name evidence="5 9" type="primary">recX</name>
    <name evidence="9" type="ORF">ACFSCX_24685</name>
</gene>
<sequence length="277" mass="32333">MAIITKILTQQKNKERYNIYIDDGTGEKYAFSVHQDVLIAEQLQKGKEIDEFDIEEIAFMDDVTKAFQKAIVFLSYRMRSTKEIMQHLKEKEIDEPVIQETIQKLKHHQYIDDQGFAEAYAVTNARVSLKGPIVLRDELIQKGISSEVIEHALSKIPYEDQIRYASKVAEKSYNKSTKLSEKMQKQKVTEALVRKGYGKEIINVVIEAMAPEKDEELEWEAICRAGSKAYKRYSKFDSYTFTQKMKQHLYQKGFPVELIEQYLESDELKQELSDMNF</sequence>
<dbReference type="InterPro" id="IPR003783">
    <property type="entry name" value="Regulatory_RecX"/>
</dbReference>
<protein>
    <recommendedName>
        <fullName evidence="3 5">Regulatory protein RecX</fullName>
    </recommendedName>
</protein>
<feature type="domain" description="RecX third three-helical" evidence="7">
    <location>
        <begin position="159"/>
        <end position="206"/>
    </location>
</feature>
<keyword evidence="4 5" id="KW-0963">Cytoplasm</keyword>
<dbReference type="Pfam" id="PF21981">
    <property type="entry name" value="RecX_HTH3"/>
    <property type="match status" value="2"/>
</dbReference>
<keyword evidence="10" id="KW-1185">Reference proteome</keyword>
<evidence type="ECO:0000259" key="8">
    <source>
        <dbReference type="Pfam" id="PF21982"/>
    </source>
</evidence>
<evidence type="ECO:0000256" key="3">
    <source>
        <dbReference type="ARBA" id="ARBA00018111"/>
    </source>
</evidence>
<dbReference type="Gene3D" id="1.10.10.10">
    <property type="entry name" value="Winged helix-like DNA-binding domain superfamily/Winged helix DNA-binding domain"/>
    <property type="match status" value="4"/>
</dbReference>